<comment type="subcellular location">
    <subcellularLocation>
        <location evidence="1">Nucleus</location>
    </subcellularLocation>
</comment>
<feature type="region of interest" description="Disordered" evidence="7">
    <location>
        <begin position="119"/>
        <end position="158"/>
    </location>
</feature>
<feature type="compositionally biased region" description="Polar residues" evidence="7">
    <location>
        <begin position="382"/>
        <end position="399"/>
    </location>
</feature>
<evidence type="ECO:0000259" key="8">
    <source>
        <dbReference type="PROSITE" id="PS50157"/>
    </source>
</evidence>
<protein>
    <submittedName>
        <fullName evidence="9">Zinc finger 207</fullName>
    </submittedName>
</protein>
<evidence type="ECO:0000256" key="4">
    <source>
        <dbReference type="ARBA" id="ARBA00022833"/>
    </source>
</evidence>
<dbReference type="GO" id="GO:0005634">
    <property type="term" value="C:nucleus"/>
    <property type="evidence" value="ECO:0007669"/>
    <property type="project" value="UniProtKB-SubCell"/>
</dbReference>
<dbReference type="AlphaFoldDB" id="A0AAI9E7S0"/>
<keyword evidence="10" id="KW-1185">Reference proteome</keyword>
<sequence>MGKRKAPHVSLDDIINQPWCYYCTKECTDLKTLHEHQKSKHFVCQVDYCPRRLNTAGGLRVHMQQVHKKELTAVPNAIPGREGVTPEIFGMEGVPQNLIDQKKDLIAREYHRKEQQHLALTGNPLPGTAHLQNHVSKKPKTESKEDIKRRVQEAKEKKAAEKAAAEAAATSAAAANAVINTPTPPGMQAFAAPPGFQPYGVAGYQSPGYYQASTGFSSSPPPAIGYPPPAMPTPPGHFAYPRPTYGGAPMTGEPRSDITFEHLLTTSKAEKPITKDPRIEEMIDQQQALVKEAAAKPATATATAMPNATPAIAANATATAMPNATPAIAANATAAVNAKSNTRAPAKKSEKTNKGQLMTDNTVSWEEKRACNPRYRLKPKASTVQTQMATQGASGTVDTADQLYHTG</sequence>
<evidence type="ECO:0000256" key="7">
    <source>
        <dbReference type="SAM" id="MobiDB-lite"/>
    </source>
</evidence>
<organism evidence="9 10">
    <name type="scientific">Lecanosticta acicola</name>
    <dbReference type="NCBI Taxonomy" id="111012"/>
    <lineage>
        <taxon>Eukaryota</taxon>
        <taxon>Fungi</taxon>
        <taxon>Dikarya</taxon>
        <taxon>Ascomycota</taxon>
        <taxon>Pezizomycotina</taxon>
        <taxon>Dothideomycetes</taxon>
        <taxon>Dothideomycetidae</taxon>
        <taxon>Mycosphaerellales</taxon>
        <taxon>Mycosphaerellaceae</taxon>
        <taxon>Lecanosticta</taxon>
    </lineage>
</organism>
<dbReference type="GO" id="GO:0008270">
    <property type="term" value="F:zinc ion binding"/>
    <property type="evidence" value="ECO:0007669"/>
    <property type="project" value="UniProtKB-KW"/>
</dbReference>
<dbReference type="PROSITE" id="PS50157">
    <property type="entry name" value="ZINC_FINGER_C2H2_2"/>
    <property type="match status" value="1"/>
</dbReference>
<dbReference type="SMART" id="SM00355">
    <property type="entry name" value="ZnF_C2H2"/>
    <property type="match status" value="2"/>
</dbReference>
<comment type="caution">
    <text evidence="9">The sequence shown here is derived from an EMBL/GenBank/DDBJ whole genome shotgun (WGS) entry which is preliminary data.</text>
</comment>
<proteinExistence type="predicted"/>
<keyword evidence="2" id="KW-0479">Metal-binding</keyword>
<keyword evidence="5" id="KW-0539">Nucleus</keyword>
<dbReference type="Proteomes" id="UP001296104">
    <property type="component" value="Unassembled WGS sequence"/>
</dbReference>
<feature type="domain" description="C2H2-type" evidence="8">
    <location>
        <begin position="42"/>
        <end position="72"/>
    </location>
</feature>
<keyword evidence="3 6" id="KW-0863">Zinc-finger</keyword>
<evidence type="ECO:0000256" key="1">
    <source>
        <dbReference type="ARBA" id="ARBA00004123"/>
    </source>
</evidence>
<dbReference type="InterPro" id="IPR013087">
    <property type="entry name" value="Znf_C2H2_type"/>
</dbReference>
<evidence type="ECO:0000256" key="6">
    <source>
        <dbReference type="PROSITE-ProRule" id="PRU00042"/>
    </source>
</evidence>
<dbReference type="PROSITE" id="PS00028">
    <property type="entry name" value="ZINC_FINGER_C2H2_1"/>
    <property type="match status" value="1"/>
</dbReference>
<evidence type="ECO:0000313" key="10">
    <source>
        <dbReference type="Proteomes" id="UP001296104"/>
    </source>
</evidence>
<keyword evidence="4" id="KW-0862">Zinc</keyword>
<evidence type="ECO:0000313" key="9">
    <source>
        <dbReference type="EMBL" id="CAK3946770.1"/>
    </source>
</evidence>
<accession>A0AAI9E7S0</accession>
<dbReference type="CDD" id="cd20908">
    <property type="entry name" value="SUF4-like"/>
    <property type="match status" value="1"/>
</dbReference>
<feature type="region of interest" description="Disordered" evidence="7">
    <location>
        <begin position="379"/>
        <end position="407"/>
    </location>
</feature>
<feature type="compositionally biased region" description="Basic and acidic residues" evidence="7">
    <location>
        <begin position="139"/>
        <end position="158"/>
    </location>
</feature>
<evidence type="ECO:0000256" key="5">
    <source>
        <dbReference type="ARBA" id="ARBA00023242"/>
    </source>
</evidence>
<dbReference type="PANTHER" id="PTHR23215:SF0">
    <property type="entry name" value="BUB3-INTERACTING AND GLEBS MOTIF-CONTAINING PROTEIN ZNF207"/>
    <property type="match status" value="1"/>
</dbReference>
<dbReference type="PANTHER" id="PTHR23215">
    <property type="entry name" value="ZINC FINGER PROTEIN 207"/>
    <property type="match status" value="1"/>
</dbReference>
<dbReference type="EMBL" id="CAVMBE010000015">
    <property type="protein sequence ID" value="CAK3946770.1"/>
    <property type="molecule type" value="Genomic_DNA"/>
</dbReference>
<evidence type="ECO:0000256" key="2">
    <source>
        <dbReference type="ARBA" id="ARBA00022723"/>
    </source>
</evidence>
<reference evidence="9" key="1">
    <citation type="submission" date="2023-11" db="EMBL/GenBank/DDBJ databases">
        <authorList>
            <person name="Alioto T."/>
            <person name="Alioto T."/>
            <person name="Gomez Garrido J."/>
        </authorList>
    </citation>
    <scope>NUCLEOTIDE SEQUENCE</scope>
</reference>
<evidence type="ECO:0000256" key="3">
    <source>
        <dbReference type="ARBA" id="ARBA00022771"/>
    </source>
</evidence>
<name>A0AAI9E7S0_9PEZI</name>
<gene>
    <name evidence="9" type="ORF">LECACI_7A003199</name>
</gene>